<dbReference type="AlphaFoldDB" id="A0A6C0G5W5"/>
<dbReference type="KEGG" id="plyc:GXP70_26530"/>
<dbReference type="Proteomes" id="UP000476064">
    <property type="component" value="Chromosome"/>
</dbReference>
<dbReference type="GO" id="GO:0004177">
    <property type="term" value="F:aminopeptidase activity"/>
    <property type="evidence" value="ECO:0007669"/>
    <property type="project" value="UniProtKB-KW"/>
</dbReference>
<keyword evidence="1" id="KW-0645">Protease</keyword>
<dbReference type="Pfam" id="PF18958">
    <property type="entry name" value="DUF5700"/>
    <property type="match status" value="1"/>
</dbReference>
<dbReference type="RefSeq" id="WP_162359599.1">
    <property type="nucleotide sequence ID" value="NZ_CP048209.1"/>
</dbReference>
<accession>A0A6C0G5W5</accession>
<sequence>MEIRDTTNHFFELYSNGKLSFDLLDENYYKRFEHFEDYFRTHCAKTKGRIEESIEKYDNDIHKIRRVADFLPRIIQEVYASAALYFGFEVNIDFNLFVGAYGSNAYAYKYSVFLAIEKLPSLEEYVKVIVAHEIAHIYHNYILLEQTETNWESIPLMNGITSMYLEGVATYISKRLVPDMPESVYYSYDDSGEDWFSFCRGNQKEIARAFLEISNWDIDGLREWFRLSGGKIFGYTRLGYFLGTIFIEDKLKEIDEYKIYTLLADESFLSIGNQWLEKTAS</sequence>
<evidence type="ECO:0000313" key="1">
    <source>
        <dbReference type="EMBL" id="QHT63169.1"/>
    </source>
</evidence>
<dbReference type="EMBL" id="CP048209">
    <property type="protein sequence ID" value="QHT63169.1"/>
    <property type="molecule type" value="Genomic_DNA"/>
</dbReference>
<gene>
    <name evidence="1" type="ORF">GXP70_26530</name>
</gene>
<name>A0A6C0G5W5_9BACL</name>
<keyword evidence="1" id="KW-0378">Hydrolase</keyword>
<keyword evidence="1" id="KW-0031">Aminopeptidase</keyword>
<protein>
    <submittedName>
        <fullName evidence="1">Aminopeptidase</fullName>
    </submittedName>
</protein>
<dbReference type="InterPro" id="IPR043754">
    <property type="entry name" value="DUF5700"/>
</dbReference>
<reference evidence="1 2" key="1">
    <citation type="submission" date="2020-01" db="EMBL/GenBank/DDBJ databases">
        <title>Paenibacillus sp. nov., isolated from tomato rhizosphere.</title>
        <authorList>
            <person name="Weon H.-Y."/>
            <person name="Lee S.A."/>
        </authorList>
    </citation>
    <scope>NUCLEOTIDE SEQUENCE [LARGE SCALE GENOMIC DNA]</scope>
    <source>
        <strain evidence="1 2">12200R-189</strain>
    </source>
</reference>
<proteinExistence type="predicted"/>
<keyword evidence="2" id="KW-1185">Reference proteome</keyword>
<evidence type="ECO:0000313" key="2">
    <source>
        <dbReference type="Proteomes" id="UP000476064"/>
    </source>
</evidence>
<organism evidence="1 2">
    <name type="scientific">Paenibacillus lycopersici</name>
    <dbReference type="NCBI Taxonomy" id="2704462"/>
    <lineage>
        <taxon>Bacteria</taxon>
        <taxon>Bacillati</taxon>
        <taxon>Bacillota</taxon>
        <taxon>Bacilli</taxon>
        <taxon>Bacillales</taxon>
        <taxon>Paenibacillaceae</taxon>
        <taxon>Paenibacillus</taxon>
    </lineage>
</organism>